<comment type="caution">
    <text evidence="2">The sequence shown here is derived from an EMBL/GenBank/DDBJ whole genome shotgun (WGS) entry which is preliminary data.</text>
</comment>
<protein>
    <submittedName>
        <fullName evidence="2">Uncharacterized protein</fullName>
    </submittedName>
</protein>
<gene>
    <name evidence="2" type="ORF">DXB65_23315</name>
</gene>
<feature type="transmembrane region" description="Helical" evidence="1">
    <location>
        <begin position="12"/>
        <end position="34"/>
    </location>
</feature>
<name>A0A3E5AY14_9BACE</name>
<dbReference type="RefSeq" id="WP_117725730.1">
    <property type="nucleotide sequence ID" value="NZ_QSUL01000029.1"/>
</dbReference>
<feature type="transmembrane region" description="Helical" evidence="1">
    <location>
        <begin position="54"/>
        <end position="74"/>
    </location>
</feature>
<evidence type="ECO:0000313" key="3">
    <source>
        <dbReference type="Proteomes" id="UP000260983"/>
    </source>
</evidence>
<sequence>MNQKEHKQKKRLSLWKIMVPVLAFLFLLHCRAWYAEEEMLLRTAFSSGSYLRLNQIIVAIIFLLSMGGWLYYSYKRGVKKGYHWRNLAYGFMWGGAFVGLCTNVFVVLLFWLNGCFTSGVQTREYVIVGTAVHDRTPKAYKGRSAAMFLNTFPYGEVFVKGDRYTRIYMSVDYAYQFSAARGVYLTVEMEDGWLGWGIVRKIRPVAMSVPDEEVEVRFSGETKQEVADSCAHQKSGRAFKYTWRDIHIFAKLRNIDLSDTTHVSVNRYIDGEKDIPVWEIDVRDSLQPDKARVILIHGESGEVIMDSYE</sequence>
<keyword evidence="1" id="KW-1133">Transmembrane helix</keyword>
<dbReference type="Proteomes" id="UP000260983">
    <property type="component" value="Unassembled WGS sequence"/>
</dbReference>
<proteinExistence type="predicted"/>
<feature type="transmembrane region" description="Helical" evidence="1">
    <location>
        <begin position="86"/>
        <end position="112"/>
    </location>
</feature>
<organism evidence="2 3">
    <name type="scientific">Bacteroides oleiciplenus</name>
    <dbReference type="NCBI Taxonomy" id="626931"/>
    <lineage>
        <taxon>Bacteria</taxon>
        <taxon>Pseudomonadati</taxon>
        <taxon>Bacteroidota</taxon>
        <taxon>Bacteroidia</taxon>
        <taxon>Bacteroidales</taxon>
        <taxon>Bacteroidaceae</taxon>
        <taxon>Bacteroides</taxon>
    </lineage>
</organism>
<reference evidence="2 3" key="1">
    <citation type="submission" date="2018-08" db="EMBL/GenBank/DDBJ databases">
        <title>A genome reference for cultivated species of the human gut microbiota.</title>
        <authorList>
            <person name="Zou Y."/>
            <person name="Xue W."/>
            <person name="Luo G."/>
        </authorList>
    </citation>
    <scope>NUCLEOTIDE SEQUENCE [LARGE SCALE GENOMIC DNA]</scope>
    <source>
        <strain evidence="2 3">OM05-15BH</strain>
    </source>
</reference>
<accession>A0A3E5AY14</accession>
<dbReference type="EMBL" id="QSUL01000029">
    <property type="protein sequence ID" value="RGN30227.1"/>
    <property type="molecule type" value="Genomic_DNA"/>
</dbReference>
<keyword evidence="1" id="KW-0812">Transmembrane</keyword>
<dbReference type="AlphaFoldDB" id="A0A3E5AY14"/>
<evidence type="ECO:0000313" key="2">
    <source>
        <dbReference type="EMBL" id="RGN30227.1"/>
    </source>
</evidence>
<keyword evidence="1" id="KW-0472">Membrane</keyword>
<evidence type="ECO:0000256" key="1">
    <source>
        <dbReference type="SAM" id="Phobius"/>
    </source>
</evidence>